<dbReference type="AlphaFoldDB" id="A0A1E5XN27"/>
<dbReference type="OrthoDB" id="7853265at2"/>
<evidence type="ECO:0000256" key="2">
    <source>
        <dbReference type="SAM" id="Phobius"/>
    </source>
</evidence>
<name>A0A1E5XN27_9HYPH</name>
<keyword evidence="2" id="KW-1133">Transmembrane helix</keyword>
<dbReference type="EMBL" id="LAJE02000237">
    <property type="protein sequence ID" value="OEO30013.1"/>
    <property type="molecule type" value="Genomic_DNA"/>
</dbReference>
<evidence type="ECO:0000313" key="4">
    <source>
        <dbReference type="Proteomes" id="UP000095463"/>
    </source>
</evidence>
<proteinExistence type="predicted"/>
<comment type="caution">
    <text evidence="3">The sequence shown here is derived from an EMBL/GenBank/DDBJ whole genome shotgun (WGS) entry which is preliminary data.</text>
</comment>
<feature type="region of interest" description="Disordered" evidence="1">
    <location>
        <begin position="140"/>
        <end position="197"/>
    </location>
</feature>
<protein>
    <submittedName>
        <fullName evidence="3">Uncharacterized protein</fullName>
    </submittedName>
</protein>
<keyword evidence="4" id="KW-1185">Reference proteome</keyword>
<sequence length="207" mass="21758">MNPLVIAGAIALFLLLALLLLSLNLTSLWKWWIKAAAIVVTLGAVIVLYFTMTGLVGWASPGEMPRRFGLLATRIVEPDKLANLPGAIYLWVEEVDDRQIVIAPPRAFQVPYKVEIATEVASAQQQIEGGGKVLGQFTPTGMGKTEAGQTAQKEGEGTTDADGGANLQASGAGGEGADKIGDPGALSFSEMPPVDLPDKALMVQMGQ</sequence>
<reference evidence="3 4" key="1">
    <citation type="journal article" date="2015" name="Genome Announc.">
        <title>Genome Assemblies of Three Soil-Associated Devosia species: D. insulae, D. limi, and D. soli.</title>
        <authorList>
            <person name="Hassan Y.I."/>
            <person name="Lepp D."/>
            <person name="Zhou T."/>
        </authorList>
    </citation>
    <scope>NUCLEOTIDE SEQUENCE [LARGE SCALE GENOMIC DNA]</scope>
    <source>
        <strain evidence="3 4">DS-56</strain>
    </source>
</reference>
<dbReference type="Proteomes" id="UP000095463">
    <property type="component" value="Unassembled WGS sequence"/>
</dbReference>
<organism evidence="3 4">
    <name type="scientific">Devosia insulae DS-56</name>
    <dbReference type="NCBI Taxonomy" id="1116389"/>
    <lineage>
        <taxon>Bacteria</taxon>
        <taxon>Pseudomonadati</taxon>
        <taxon>Pseudomonadota</taxon>
        <taxon>Alphaproteobacteria</taxon>
        <taxon>Hyphomicrobiales</taxon>
        <taxon>Devosiaceae</taxon>
        <taxon>Devosia</taxon>
    </lineage>
</organism>
<keyword evidence="2" id="KW-0812">Transmembrane</keyword>
<feature type="transmembrane region" description="Helical" evidence="2">
    <location>
        <begin position="32"/>
        <end position="58"/>
    </location>
</feature>
<evidence type="ECO:0000256" key="1">
    <source>
        <dbReference type="SAM" id="MobiDB-lite"/>
    </source>
</evidence>
<gene>
    <name evidence="3" type="ORF">VW23_023275</name>
</gene>
<evidence type="ECO:0000313" key="3">
    <source>
        <dbReference type="EMBL" id="OEO30013.1"/>
    </source>
</evidence>
<dbReference type="RefSeq" id="WP_069910755.1">
    <property type="nucleotide sequence ID" value="NZ_LAJE02000237.1"/>
</dbReference>
<accession>A0A1E5XN27</accession>
<keyword evidence="2" id="KW-0472">Membrane</keyword>